<evidence type="ECO:0000256" key="2">
    <source>
        <dbReference type="ARBA" id="ARBA00022527"/>
    </source>
</evidence>
<proteinExistence type="predicted"/>
<sequence>MQNNVKIEDIVAALPEIYQPIFNHPELSEAVSRDCEDRWTYIEKIYRQLEDKLKRPLKVLDLGCAQGYFSLSLATCGATVLGIDYLDKNIAVCQSLAKENAKLKVNFEIGKIEEVIEKLAINQYDLVLGLSVFHHIVYEHGLDWTKKLLENLASKVTLGIFEIALKNEPLYWANAQAEKTRDLLDGFCFVRQITSFSTHLSLICRPMYVASNVYWMFDDIVEQFNKTNKNPHLYANGTHENTRQYFMSEDKITKLFLFDNQNRYKLNHIEYENEVDFLKKYSALWDSLPKILHYEQSENEAWIVRTTIRGKLLCDIIDKNELYNADQIIKDILNQVVALESCGLYHNDIRTWNVLIREDTSACLIDYGAISKKEQDCQWPYDKYLSFLTFVREVLGHKTIIPGFFRADKFDMSTLPEPYKSVFFNFFNLGLDVISFEKLKELLENFDLVSDYSAGMTIYGEAIDNAIEISRNNLLLFKHQAHEANERVAQAEQNVHEANVRAEAFFQRAEQAEMMAAEANERVAQAEQNIHEANVRAEAFFQRAEQAEMMAAEANERVAQAEQNVHEANVRAEAFSKELNKQR</sequence>
<evidence type="ECO:0000256" key="1">
    <source>
        <dbReference type="ARBA" id="ARBA00012513"/>
    </source>
</evidence>
<evidence type="ECO:0000256" key="10">
    <source>
        <dbReference type="ARBA" id="ARBA00048679"/>
    </source>
</evidence>
<dbReference type="Pfam" id="PF01163">
    <property type="entry name" value="RIO1"/>
    <property type="match status" value="1"/>
</dbReference>
<dbReference type="AlphaFoldDB" id="A0AA92FGQ5"/>
<evidence type="ECO:0000256" key="6">
    <source>
        <dbReference type="ARBA" id="ARBA00022741"/>
    </source>
</evidence>
<keyword evidence="7" id="KW-0418">Kinase</keyword>
<keyword evidence="6" id="KW-0547">Nucleotide-binding</keyword>
<comment type="catalytic activity">
    <reaction evidence="9">
        <text>L-threonyl-[protein] + ATP = O-phospho-L-threonyl-[protein] + ADP + H(+)</text>
        <dbReference type="Rhea" id="RHEA:46608"/>
        <dbReference type="Rhea" id="RHEA-COMP:11060"/>
        <dbReference type="Rhea" id="RHEA-COMP:11605"/>
        <dbReference type="ChEBI" id="CHEBI:15378"/>
        <dbReference type="ChEBI" id="CHEBI:30013"/>
        <dbReference type="ChEBI" id="CHEBI:30616"/>
        <dbReference type="ChEBI" id="CHEBI:61977"/>
        <dbReference type="ChEBI" id="CHEBI:456216"/>
        <dbReference type="EC" id="2.7.11.1"/>
    </reaction>
</comment>
<evidence type="ECO:0000256" key="9">
    <source>
        <dbReference type="ARBA" id="ARBA00047899"/>
    </source>
</evidence>
<keyword evidence="8" id="KW-0067">ATP-binding</keyword>
<evidence type="ECO:0000313" key="15">
    <source>
        <dbReference type="Proteomes" id="UP000502831"/>
    </source>
</evidence>
<evidence type="ECO:0000256" key="11">
    <source>
        <dbReference type="SAM" id="Coils"/>
    </source>
</evidence>
<dbReference type="InterPro" id="IPR011009">
    <property type="entry name" value="Kinase-like_dom_sf"/>
</dbReference>
<keyword evidence="5" id="KW-0949">S-adenosyl-L-methionine</keyword>
<dbReference type="GO" id="GO:0005524">
    <property type="term" value="F:ATP binding"/>
    <property type="evidence" value="ECO:0007669"/>
    <property type="project" value="UniProtKB-KW"/>
</dbReference>
<dbReference type="Gene3D" id="1.10.510.10">
    <property type="entry name" value="Transferase(Phosphotransferase) domain 1"/>
    <property type="match status" value="1"/>
</dbReference>
<reference evidence="14 15" key="1">
    <citation type="journal article" date="2017" name="Environ. Sci. Technol.">
        <title>Organohalide Respiration with Chlorinated Ethenes under Low pH Conditions.</title>
        <authorList>
            <person name="Yang Y."/>
            <person name="Capiro N.L."/>
            <person name="Marcet T.F."/>
            <person name="Yan J."/>
            <person name="Pennell K.D."/>
            <person name="Loffler F.E."/>
        </authorList>
    </citation>
    <scope>NUCLEOTIDE SEQUENCE [LARGE SCALE GENOMIC DNA]</scope>
    <source>
        <strain evidence="14 15">ACSDCE</strain>
    </source>
</reference>
<evidence type="ECO:0000256" key="8">
    <source>
        <dbReference type="ARBA" id="ARBA00022840"/>
    </source>
</evidence>
<organism evidence="14 15">
    <name type="scientific">Sulfurospirillum diekertiae</name>
    <dbReference type="NCBI Taxonomy" id="1854492"/>
    <lineage>
        <taxon>Bacteria</taxon>
        <taxon>Pseudomonadati</taxon>
        <taxon>Campylobacterota</taxon>
        <taxon>Epsilonproteobacteria</taxon>
        <taxon>Campylobacterales</taxon>
        <taxon>Sulfurospirillaceae</taxon>
        <taxon>Sulfurospirillum</taxon>
    </lineage>
</organism>
<dbReference type="GO" id="GO:0032259">
    <property type="term" value="P:methylation"/>
    <property type="evidence" value="ECO:0007669"/>
    <property type="project" value="UniProtKB-KW"/>
</dbReference>
<dbReference type="EMBL" id="CP039734">
    <property type="protein sequence ID" value="QIR75455.2"/>
    <property type="molecule type" value="Genomic_DNA"/>
</dbReference>
<name>A0AA92FGQ5_9BACT</name>
<feature type="coiled-coil region" evidence="11">
    <location>
        <begin position="474"/>
        <end position="578"/>
    </location>
</feature>
<feature type="domain" description="Methyltransferase" evidence="13">
    <location>
        <begin position="56"/>
        <end position="136"/>
    </location>
</feature>
<keyword evidence="4" id="KW-0808">Transferase</keyword>
<dbReference type="SUPFAM" id="SSF53335">
    <property type="entry name" value="S-adenosyl-L-methionine-dependent methyltransferases"/>
    <property type="match status" value="1"/>
</dbReference>
<keyword evidence="2" id="KW-0723">Serine/threonine-protein kinase</keyword>
<dbReference type="PANTHER" id="PTHR43464">
    <property type="entry name" value="METHYLTRANSFERASE"/>
    <property type="match status" value="1"/>
</dbReference>
<feature type="domain" description="RIO-type" evidence="12">
    <location>
        <begin position="244"/>
        <end position="368"/>
    </location>
</feature>
<keyword evidence="3 14" id="KW-0489">Methyltransferase</keyword>
<dbReference type="PANTHER" id="PTHR43464:SF19">
    <property type="entry name" value="UBIQUINONE BIOSYNTHESIS O-METHYLTRANSFERASE, MITOCHONDRIAL"/>
    <property type="match status" value="1"/>
</dbReference>
<dbReference type="GO" id="GO:0008168">
    <property type="term" value="F:methyltransferase activity"/>
    <property type="evidence" value="ECO:0007669"/>
    <property type="project" value="UniProtKB-KW"/>
</dbReference>
<dbReference type="Gene3D" id="3.30.200.20">
    <property type="entry name" value="Phosphorylase Kinase, domain 1"/>
    <property type="match status" value="1"/>
</dbReference>
<evidence type="ECO:0000256" key="3">
    <source>
        <dbReference type="ARBA" id="ARBA00022603"/>
    </source>
</evidence>
<dbReference type="GO" id="GO:0004674">
    <property type="term" value="F:protein serine/threonine kinase activity"/>
    <property type="evidence" value="ECO:0007669"/>
    <property type="project" value="UniProtKB-KW"/>
</dbReference>
<evidence type="ECO:0000259" key="12">
    <source>
        <dbReference type="Pfam" id="PF01163"/>
    </source>
</evidence>
<dbReference type="SUPFAM" id="SSF56112">
    <property type="entry name" value="Protein kinase-like (PK-like)"/>
    <property type="match status" value="1"/>
</dbReference>
<evidence type="ECO:0000256" key="7">
    <source>
        <dbReference type="ARBA" id="ARBA00022777"/>
    </source>
</evidence>
<dbReference type="InterPro" id="IPR025714">
    <property type="entry name" value="Methyltranfer_dom"/>
</dbReference>
<dbReference type="RefSeq" id="WP_191342051.1">
    <property type="nucleotide sequence ID" value="NZ_CP039734.2"/>
</dbReference>
<keyword evidence="11" id="KW-0175">Coiled coil</keyword>
<accession>A0AA92FGQ5</accession>
<dbReference type="InterPro" id="IPR029063">
    <property type="entry name" value="SAM-dependent_MTases_sf"/>
</dbReference>
<dbReference type="InterPro" id="IPR018934">
    <property type="entry name" value="RIO_dom"/>
</dbReference>
<evidence type="ECO:0000256" key="5">
    <source>
        <dbReference type="ARBA" id="ARBA00022691"/>
    </source>
</evidence>
<dbReference type="Pfam" id="PF13847">
    <property type="entry name" value="Methyltransf_31"/>
    <property type="match status" value="1"/>
</dbReference>
<comment type="catalytic activity">
    <reaction evidence="10">
        <text>L-seryl-[protein] + ATP = O-phospho-L-seryl-[protein] + ADP + H(+)</text>
        <dbReference type="Rhea" id="RHEA:17989"/>
        <dbReference type="Rhea" id="RHEA-COMP:9863"/>
        <dbReference type="Rhea" id="RHEA-COMP:11604"/>
        <dbReference type="ChEBI" id="CHEBI:15378"/>
        <dbReference type="ChEBI" id="CHEBI:29999"/>
        <dbReference type="ChEBI" id="CHEBI:30616"/>
        <dbReference type="ChEBI" id="CHEBI:83421"/>
        <dbReference type="ChEBI" id="CHEBI:456216"/>
        <dbReference type="EC" id="2.7.11.1"/>
    </reaction>
</comment>
<evidence type="ECO:0000256" key="4">
    <source>
        <dbReference type="ARBA" id="ARBA00022679"/>
    </source>
</evidence>
<dbReference type="CDD" id="cd02440">
    <property type="entry name" value="AdoMet_MTases"/>
    <property type="match status" value="1"/>
</dbReference>
<gene>
    <name evidence="14" type="ORF">FA584_04245</name>
</gene>
<dbReference type="EC" id="2.7.11.1" evidence="1"/>
<evidence type="ECO:0000259" key="13">
    <source>
        <dbReference type="Pfam" id="PF13847"/>
    </source>
</evidence>
<evidence type="ECO:0000313" key="14">
    <source>
        <dbReference type="EMBL" id="QIR75455.2"/>
    </source>
</evidence>
<dbReference type="Proteomes" id="UP000502831">
    <property type="component" value="Chromosome"/>
</dbReference>
<protein>
    <recommendedName>
        <fullName evidence="1">non-specific serine/threonine protein kinase</fullName>
        <ecNumber evidence="1">2.7.11.1</ecNumber>
    </recommendedName>
</protein>
<dbReference type="Gene3D" id="3.40.50.150">
    <property type="entry name" value="Vaccinia Virus protein VP39"/>
    <property type="match status" value="1"/>
</dbReference>